<evidence type="ECO:0000259" key="1">
    <source>
        <dbReference type="Pfam" id="PF02771"/>
    </source>
</evidence>
<keyword evidence="3" id="KW-1185">Reference proteome</keyword>
<dbReference type="InterPro" id="IPR013786">
    <property type="entry name" value="AcylCoA_DH/ox_N"/>
</dbReference>
<comment type="caution">
    <text evidence="2">The sequence shown here is derived from an EMBL/GenBank/DDBJ whole genome shotgun (WGS) entry which is preliminary data.</text>
</comment>
<dbReference type="SUPFAM" id="SSF56645">
    <property type="entry name" value="Acyl-CoA dehydrogenase NM domain-like"/>
    <property type="match status" value="1"/>
</dbReference>
<feature type="domain" description="Acyl-CoA dehydrogenase/oxidase N-terminal" evidence="1">
    <location>
        <begin position="17"/>
        <end position="98"/>
    </location>
</feature>
<dbReference type="EMBL" id="JBHTIS010001563">
    <property type="protein sequence ID" value="MFD1048385.1"/>
    <property type="molecule type" value="Genomic_DNA"/>
</dbReference>
<evidence type="ECO:0000313" key="3">
    <source>
        <dbReference type="Proteomes" id="UP001597045"/>
    </source>
</evidence>
<gene>
    <name evidence="2" type="ORF">ACFQ1S_24050</name>
</gene>
<name>A0ABW3MH48_9PSEU</name>
<reference evidence="3" key="1">
    <citation type="journal article" date="2019" name="Int. J. Syst. Evol. Microbiol.">
        <title>The Global Catalogue of Microorganisms (GCM) 10K type strain sequencing project: providing services to taxonomists for standard genome sequencing and annotation.</title>
        <authorList>
            <consortium name="The Broad Institute Genomics Platform"/>
            <consortium name="The Broad Institute Genome Sequencing Center for Infectious Disease"/>
            <person name="Wu L."/>
            <person name="Ma J."/>
        </authorList>
    </citation>
    <scope>NUCLEOTIDE SEQUENCE [LARGE SCALE GENOMIC DNA]</scope>
    <source>
        <strain evidence="3">JCM 31486</strain>
    </source>
</reference>
<protein>
    <submittedName>
        <fullName evidence="2">Acyl-CoA dehydrogenase family protein</fullName>
    </submittedName>
</protein>
<proteinExistence type="predicted"/>
<sequence>MTATKPGVGLDADVLDMTLAAIDEFADRHLTTELVLRWDHEDECPVDLVHRMCGADLGIHLLFVPERYGGMGAGSLDVCRVCERMARIDLGVATSVLATALG</sequence>
<dbReference type="Pfam" id="PF02771">
    <property type="entry name" value="Acyl-CoA_dh_N"/>
    <property type="match status" value="1"/>
</dbReference>
<dbReference type="InterPro" id="IPR009100">
    <property type="entry name" value="AcylCoA_DH/oxidase_NM_dom_sf"/>
</dbReference>
<evidence type="ECO:0000313" key="2">
    <source>
        <dbReference type="EMBL" id="MFD1048385.1"/>
    </source>
</evidence>
<dbReference type="InterPro" id="IPR037069">
    <property type="entry name" value="AcylCoA_DH/ox_N_sf"/>
</dbReference>
<dbReference type="Gene3D" id="1.10.540.10">
    <property type="entry name" value="Acyl-CoA dehydrogenase/oxidase, N-terminal domain"/>
    <property type="match status" value="1"/>
</dbReference>
<feature type="non-terminal residue" evidence="2">
    <location>
        <position position="102"/>
    </location>
</feature>
<dbReference type="Proteomes" id="UP001597045">
    <property type="component" value="Unassembled WGS sequence"/>
</dbReference>
<accession>A0ABW3MH48</accession>
<organism evidence="2 3">
    <name type="scientific">Kibdelosporangium lantanae</name>
    <dbReference type="NCBI Taxonomy" id="1497396"/>
    <lineage>
        <taxon>Bacteria</taxon>
        <taxon>Bacillati</taxon>
        <taxon>Actinomycetota</taxon>
        <taxon>Actinomycetes</taxon>
        <taxon>Pseudonocardiales</taxon>
        <taxon>Pseudonocardiaceae</taxon>
        <taxon>Kibdelosporangium</taxon>
    </lineage>
</organism>